<evidence type="ECO:0000256" key="3">
    <source>
        <dbReference type="ARBA" id="ARBA00022448"/>
    </source>
</evidence>
<keyword evidence="13" id="KW-1185">Reference proteome</keyword>
<dbReference type="RefSeq" id="XP_013775987.2">
    <property type="nucleotide sequence ID" value="XM_013920533.2"/>
</dbReference>
<evidence type="ECO:0000256" key="8">
    <source>
        <dbReference type="ARBA" id="ARBA00023065"/>
    </source>
</evidence>
<accession>A0ABM1B6U9</accession>
<evidence type="ECO:0000256" key="2">
    <source>
        <dbReference type="ARBA" id="ARBA00007193"/>
    </source>
</evidence>
<dbReference type="PANTHER" id="PTHR11690:SF248">
    <property type="entry name" value="PICKPOCKET 17, ISOFORM A"/>
    <property type="match status" value="1"/>
</dbReference>
<comment type="similarity">
    <text evidence="2 12">Belongs to the amiloride-sensitive sodium channel (TC 1.A.6) family.</text>
</comment>
<comment type="subcellular location">
    <subcellularLocation>
        <location evidence="1">Membrane</location>
        <topology evidence="1">Multi-pass membrane protein</topology>
    </subcellularLocation>
</comment>
<protein>
    <submittedName>
        <fullName evidence="14">Amiloride-sensitive sodium channel subunit gamma-like</fullName>
    </submittedName>
</protein>
<dbReference type="Proteomes" id="UP000694941">
    <property type="component" value="Unplaced"/>
</dbReference>
<dbReference type="InterPro" id="IPR001873">
    <property type="entry name" value="ENaC"/>
</dbReference>
<evidence type="ECO:0000256" key="7">
    <source>
        <dbReference type="ARBA" id="ARBA00023053"/>
    </source>
</evidence>
<dbReference type="PRINTS" id="PR01078">
    <property type="entry name" value="AMINACHANNEL"/>
</dbReference>
<name>A0ABM1B6U9_LIMPO</name>
<evidence type="ECO:0000313" key="13">
    <source>
        <dbReference type="Proteomes" id="UP000694941"/>
    </source>
</evidence>
<sequence>MTVGKAQEENTFKAMFRRFLRDTVSCAGCSRIIQSQSRLRSFIWTCIVLCSLSCLVYQNWKCVREYLKYPKVIKMEVLSSRNLQFPGVTICDMNPLPKSELKNMQNRRLIEEVRKFISSCHRKRLLSSQSKTSITKKMCTEHALCTWLSTERQCICTPDLCNSSKCRLEIDKGKVYCFCDETLCGDTIALKLEDEGYSCGWQKIGLEWKCVCNTTGEQYDSGELGLTHSTIESIHYGKNITDTEESEKYIHGFHKVFRNPQHFLQAIRLSKTYDLSDLGMILLPSREDIENYGLRFKDFILSCSFNGESCLDSRSNWPFTRMQVRKKRLQLLLKGDRTEYMDLYSRQIGIRVAIHDPGDIPQMTDSGINIKYNDLTTLELKYLNVHKLGEPWGKCHNDFSQLGFGENLGKYTLEWETLLSNIGGNMGLLVGMSAITVVECVEFLWDVLRFVLGFPQRIHTKQVKAFPQKSSTQVNHVGICTCSSST</sequence>
<keyword evidence="9" id="KW-0472">Membrane</keyword>
<dbReference type="PANTHER" id="PTHR11690">
    <property type="entry name" value="AMILORIDE-SENSITIVE SODIUM CHANNEL-RELATED"/>
    <property type="match status" value="1"/>
</dbReference>
<keyword evidence="3 12" id="KW-0813">Transport</keyword>
<evidence type="ECO:0000256" key="1">
    <source>
        <dbReference type="ARBA" id="ARBA00004141"/>
    </source>
</evidence>
<evidence type="ECO:0000256" key="5">
    <source>
        <dbReference type="ARBA" id="ARBA00022692"/>
    </source>
</evidence>
<keyword evidence="10 12" id="KW-0739">Sodium transport</keyword>
<evidence type="ECO:0000256" key="11">
    <source>
        <dbReference type="ARBA" id="ARBA00023303"/>
    </source>
</evidence>
<evidence type="ECO:0000256" key="6">
    <source>
        <dbReference type="ARBA" id="ARBA00022989"/>
    </source>
</evidence>
<evidence type="ECO:0000256" key="4">
    <source>
        <dbReference type="ARBA" id="ARBA00022461"/>
    </source>
</evidence>
<keyword evidence="11 12" id="KW-0407">Ion channel</keyword>
<keyword evidence="4 12" id="KW-0894">Sodium channel</keyword>
<dbReference type="GeneID" id="106460793"/>
<keyword evidence="7" id="KW-0915">Sodium</keyword>
<evidence type="ECO:0000256" key="9">
    <source>
        <dbReference type="ARBA" id="ARBA00023136"/>
    </source>
</evidence>
<keyword evidence="5 12" id="KW-0812">Transmembrane</keyword>
<dbReference type="Pfam" id="PF00858">
    <property type="entry name" value="ASC"/>
    <property type="match status" value="2"/>
</dbReference>
<evidence type="ECO:0000313" key="14">
    <source>
        <dbReference type="RefSeq" id="XP_013775987.2"/>
    </source>
</evidence>
<evidence type="ECO:0000256" key="10">
    <source>
        <dbReference type="ARBA" id="ARBA00023201"/>
    </source>
</evidence>
<keyword evidence="6" id="KW-1133">Transmembrane helix</keyword>
<dbReference type="Gene3D" id="1.10.287.770">
    <property type="entry name" value="YojJ-like"/>
    <property type="match status" value="1"/>
</dbReference>
<keyword evidence="8 12" id="KW-0406">Ion transport</keyword>
<organism evidence="13 14">
    <name type="scientific">Limulus polyphemus</name>
    <name type="common">Atlantic horseshoe crab</name>
    <dbReference type="NCBI Taxonomy" id="6850"/>
    <lineage>
        <taxon>Eukaryota</taxon>
        <taxon>Metazoa</taxon>
        <taxon>Ecdysozoa</taxon>
        <taxon>Arthropoda</taxon>
        <taxon>Chelicerata</taxon>
        <taxon>Merostomata</taxon>
        <taxon>Xiphosura</taxon>
        <taxon>Limulidae</taxon>
        <taxon>Limulus</taxon>
    </lineage>
</organism>
<reference evidence="14" key="1">
    <citation type="submission" date="2025-08" db="UniProtKB">
        <authorList>
            <consortium name="RefSeq"/>
        </authorList>
    </citation>
    <scope>IDENTIFICATION</scope>
    <source>
        <tissue evidence="14">Muscle</tissue>
    </source>
</reference>
<gene>
    <name evidence="14" type="primary">LOC106460793</name>
</gene>
<evidence type="ECO:0000256" key="12">
    <source>
        <dbReference type="RuleBase" id="RU000679"/>
    </source>
</evidence>
<proteinExistence type="inferred from homology"/>